<comment type="caution">
    <text evidence="7">The sequence shown here is derived from an EMBL/GenBank/DDBJ whole genome shotgun (WGS) entry which is preliminary data.</text>
</comment>
<evidence type="ECO:0000256" key="3">
    <source>
        <dbReference type="ARBA" id="ARBA00022723"/>
    </source>
</evidence>
<evidence type="ECO:0000256" key="6">
    <source>
        <dbReference type="ARBA" id="ARBA00023033"/>
    </source>
</evidence>
<dbReference type="Proteomes" id="UP000192513">
    <property type="component" value="Unassembled WGS sequence"/>
</dbReference>
<evidence type="ECO:0000256" key="5">
    <source>
        <dbReference type="ARBA" id="ARBA00023004"/>
    </source>
</evidence>
<dbReference type="AlphaFoldDB" id="A0A1X0IGW8"/>
<dbReference type="InterPro" id="IPR036396">
    <property type="entry name" value="Cyt_P450_sf"/>
</dbReference>
<dbReference type="RefSeq" id="WP_067920515.1">
    <property type="nucleotide sequence ID" value="NZ_JACKVE010000008.1"/>
</dbReference>
<dbReference type="GO" id="GO:0004497">
    <property type="term" value="F:monooxygenase activity"/>
    <property type="evidence" value="ECO:0007669"/>
    <property type="project" value="UniProtKB-KW"/>
</dbReference>
<dbReference type="OrthoDB" id="3599725at2"/>
<protein>
    <submittedName>
        <fullName evidence="7">Cytochrome P450</fullName>
    </submittedName>
</protein>
<keyword evidence="4" id="KW-0560">Oxidoreductase</keyword>
<dbReference type="SUPFAM" id="SSF48264">
    <property type="entry name" value="Cytochrome P450"/>
    <property type="match status" value="1"/>
</dbReference>
<evidence type="ECO:0000256" key="2">
    <source>
        <dbReference type="ARBA" id="ARBA00022617"/>
    </source>
</evidence>
<dbReference type="PRINTS" id="PR00359">
    <property type="entry name" value="BP450"/>
</dbReference>
<dbReference type="Gene3D" id="1.10.630.10">
    <property type="entry name" value="Cytochrome P450"/>
    <property type="match status" value="1"/>
</dbReference>
<accession>A0A1X0IGW8</accession>
<name>A0A1X0IGW8_9MYCO</name>
<dbReference type="InterPro" id="IPR001128">
    <property type="entry name" value="Cyt_P450"/>
</dbReference>
<gene>
    <name evidence="7" type="ORF">BST39_04720</name>
</gene>
<dbReference type="PANTHER" id="PTHR46696:SF6">
    <property type="entry name" value="P450, PUTATIVE (EUROFUNG)-RELATED"/>
    <property type="match status" value="1"/>
</dbReference>
<dbReference type="EMBL" id="MVIE01000004">
    <property type="protein sequence ID" value="ORB45599.1"/>
    <property type="molecule type" value="Genomic_DNA"/>
</dbReference>
<comment type="similarity">
    <text evidence="1">Belongs to the cytochrome P450 family.</text>
</comment>
<dbReference type="PANTHER" id="PTHR46696">
    <property type="entry name" value="P450, PUTATIVE (EUROFUNG)-RELATED"/>
    <property type="match status" value="1"/>
</dbReference>
<evidence type="ECO:0000256" key="1">
    <source>
        <dbReference type="ARBA" id="ARBA00010617"/>
    </source>
</evidence>
<dbReference type="PRINTS" id="PR00385">
    <property type="entry name" value="P450"/>
</dbReference>
<evidence type="ECO:0000256" key="4">
    <source>
        <dbReference type="ARBA" id="ARBA00023002"/>
    </source>
</evidence>
<proteinExistence type="inferred from homology"/>
<keyword evidence="8" id="KW-1185">Reference proteome</keyword>
<dbReference type="GO" id="GO:0016705">
    <property type="term" value="F:oxidoreductase activity, acting on paired donors, with incorporation or reduction of molecular oxygen"/>
    <property type="evidence" value="ECO:0007669"/>
    <property type="project" value="InterPro"/>
</dbReference>
<dbReference type="GO" id="GO:0020037">
    <property type="term" value="F:heme binding"/>
    <property type="evidence" value="ECO:0007669"/>
    <property type="project" value="InterPro"/>
</dbReference>
<organism evidence="7 8">
    <name type="scientific">Mycobacterium paraseoulense</name>
    <dbReference type="NCBI Taxonomy" id="590652"/>
    <lineage>
        <taxon>Bacteria</taxon>
        <taxon>Bacillati</taxon>
        <taxon>Actinomycetota</taxon>
        <taxon>Actinomycetes</taxon>
        <taxon>Mycobacteriales</taxon>
        <taxon>Mycobacteriaceae</taxon>
        <taxon>Mycobacterium</taxon>
    </lineage>
</organism>
<reference evidence="7 8" key="1">
    <citation type="submission" date="2017-02" db="EMBL/GenBank/DDBJ databases">
        <title>The new phylogeny of genus Mycobacterium.</title>
        <authorList>
            <person name="Tortoli E."/>
            <person name="Trovato A."/>
            <person name="Cirillo D.M."/>
        </authorList>
    </citation>
    <scope>NUCLEOTIDE SEQUENCE [LARGE SCALE GENOMIC DNA]</scope>
    <source>
        <strain evidence="7 8">DSM 45000</strain>
    </source>
</reference>
<keyword evidence="3" id="KW-0479">Metal-binding</keyword>
<dbReference type="InterPro" id="IPR002397">
    <property type="entry name" value="Cyt_P450_B"/>
</dbReference>
<keyword evidence="5" id="KW-0408">Iron</keyword>
<keyword evidence="2" id="KW-0349">Heme</keyword>
<evidence type="ECO:0000313" key="7">
    <source>
        <dbReference type="EMBL" id="ORB45599.1"/>
    </source>
</evidence>
<dbReference type="Pfam" id="PF00067">
    <property type="entry name" value="p450"/>
    <property type="match status" value="1"/>
</dbReference>
<dbReference type="STRING" id="590652.BST39_04720"/>
<sequence length="404" mass="45269">MDKGERYDPRLSEWVLAMASEPHPQQHYHDKARDVRAERSPDGVLWLYRHNDIVAINRHPGVTGAGGRGGSFGNDNPLIPLEIDGEEHKKWRRLLDPLFAPKRVALLENSVRQLARELVDEFLPKGQAELYNDFCVPLPCLTFLRLVGAPVSDLDFFLEFKDGVIHPQGATMEEMQANMAIAAGKIYEYFVGFLAEKRKTAEHEDDVIASLIKSEVDGEPMPDLNLVNILFLFMFAGLDTVTSSMSLAFAWLGQHPSERDRLVKDKSLIPAAVEEIMRFESPVPEGFRYAEEDIDLGDGLVIKAGEVVHASWAAANVDPTFYDDPLTTNFDRARKDHLVFASGTHRCLGSHLARLEMRLALEELLDRIPNYTVGPEDSLVYDNVAVRMVKHLPITFPVPAVASS</sequence>
<evidence type="ECO:0000313" key="8">
    <source>
        <dbReference type="Proteomes" id="UP000192513"/>
    </source>
</evidence>
<dbReference type="GO" id="GO:0005506">
    <property type="term" value="F:iron ion binding"/>
    <property type="evidence" value="ECO:0007669"/>
    <property type="project" value="InterPro"/>
</dbReference>
<keyword evidence="6" id="KW-0503">Monooxygenase</keyword>